<feature type="chain" id="PRO_5001888501" evidence="2">
    <location>
        <begin position="30"/>
        <end position="187"/>
    </location>
</feature>
<dbReference type="InterPro" id="IPR006683">
    <property type="entry name" value="Thioestr_dom"/>
</dbReference>
<evidence type="ECO:0000256" key="1">
    <source>
        <dbReference type="ARBA" id="ARBA00022801"/>
    </source>
</evidence>
<dbReference type="AlphaFoldDB" id="A0A093VHR1"/>
<dbReference type="PANTHER" id="PTHR47260">
    <property type="entry name" value="UPF0644 PROTEIN PB2B4.06"/>
    <property type="match status" value="1"/>
</dbReference>
<gene>
    <name evidence="4" type="ORF">GQ26_0030370</name>
</gene>
<dbReference type="GO" id="GO:0016787">
    <property type="term" value="F:hydrolase activity"/>
    <property type="evidence" value="ECO:0007669"/>
    <property type="project" value="UniProtKB-KW"/>
</dbReference>
<organism evidence="4">
    <name type="scientific">Talaromyces marneffei PM1</name>
    <dbReference type="NCBI Taxonomy" id="1077442"/>
    <lineage>
        <taxon>Eukaryota</taxon>
        <taxon>Fungi</taxon>
        <taxon>Dikarya</taxon>
        <taxon>Ascomycota</taxon>
        <taxon>Pezizomycotina</taxon>
        <taxon>Eurotiomycetes</taxon>
        <taxon>Eurotiomycetidae</taxon>
        <taxon>Eurotiales</taxon>
        <taxon>Trichocomaceae</taxon>
        <taxon>Talaromyces</taxon>
        <taxon>Talaromyces sect. Talaromyces</taxon>
    </lineage>
</organism>
<dbReference type="PANTHER" id="PTHR47260:SF6">
    <property type="entry name" value="THIOESTERASE DOMAIN-CONTAINING PROTEIN"/>
    <property type="match status" value="1"/>
</dbReference>
<evidence type="ECO:0000256" key="2">
    <source>
        <dbReference type="SAM" id="SignalP"/>
    </source>
</evidence>
<dbReference type="EMBL" id="JPOX01000003">
    <property type="protein sequence ID" value="KFX52067.1"/>
    <property type="molecule type" value="Genomic_DNA"/>
</dbReference>
<dbReference type="Gene3D" id="3.10.129.10">
    <property type="entry name" value="Hotdog Thioesterase"/>
    <property type="match status" value="1"/>
</dbReference>
<dbReference type="CDD" id="cd03443">
    <property type="entry name" value="PaaI_thioesterase"/>
    <property type="match status" value="1"/>
</dbReference>
<evidence type="ECO:0000313" key="4">
    <source>
        <dbReference type="EMBL" id="KFX52067.1"/>
    </source>
</evidence>
<evidence type="ECO:0000259" key="3">
    <source>
        <dbReference type="Pfam" id="PF03061"/>
    </source>
</evidence>
<dbReference type="InterPro" id="IPR052061">
    <property type="entry name" value="PTE-AB_protein"/>
</dbReference>
<name>A0A093VHR1_TALMA</name>
<comment type="caution">
    <text evidence="4">The sequence shown here is derived from an EMBL/GenBank/DDBJ whole genome shotgun (WGS) entry which is preliminary data.</text>
</comment>
<dbReference type="HOGENOM" id="CLU_1448633_0_0_1"/>
<accession>A0A093VHR1</accession>
<dbReference type="InterPro" id="IPR003736">
    <property type="entry name" value="PAAI_dom"/>
</dbReference>
<keyword evidence="2" id="KW-0732">Signal</keyword>
<dbReference type="Pfam" id="PF03061">
    <property type="entry name" value="4HBT"/>
    <property type="match status" value="1"/>
</dbReference>
<sequence length="187" mass="20648">MCLKFVSHMCIFVLPIQATLCVLVLPVEATSVLMATTTIRPLNALTTVLKEETNSRDAINIPLISEYKPVFRASDGEWALKAELIVHQHLCYHEGKVHGGILAFLLDHMFADCCALMDRSRRAVTADLKLSFVRPVSPNLPTSFHVWVAKVEGRKIQMAGTVSSIDRELGEVVAVKAEALFIFLATS</sequence>
<reference evidence="4" key="1">
    <citation type="journal article" date="2014" name="PLoS Genet.">
        <title>Signature Gene Expression Reveals Novel Clues to the Molecular Mechanisms of Dimorphic Transition in Penicillium marneffei.</title>
        <authorList>
            <person name="Yang E."/>
            <person name="Wang G."/>
            <person name="Cai J."/>
            <person name="Woo P.C."/>
            <person name="Lau S.K."/>
            <person name="Yuen K.-Y."/>
            <person name="Chow W.-N."/>
            <person name="Lin X."/>
        </authorList>
    </citation>
    <scope>NUCLEOTIDE SEQUENCE [LARGE SCALE GENOMIC DNA]</scope>
    <source>
        <strain evidence="4">PM1</strain>
    </source>
</reference>
<keyword evidence="1" id="KW-0378">Hydrolase</keyword>
<proteinExistence type="predicted"/>
<dbReference type="InterPro" id="IPR029069">
    <property type="entry name" value="HotDog_dom_sf"/>
</dbReference>
<feature type="signal peptide" evidence="2">
    <location>
        <begin position="1"/>
        <end position="29"/>
    </location>
</feature>
<dbReference type="NCBIfam" id="TIGR00369">
    <property type="entry name" value="unchar_dom_1"/>
    <property type="match status" value="1"/>
</dbReference>
<dbReference type="SUPFAM" id="SSF54637">
    <property type="entry name" value="Thioesterase/thiol ester dehydrase-isomerase"/>
    <property type="match status" value="1"/>
</dbReference>
<feature type="domain" description="Thioesterase" evidence="3">
    <location>
        <begin position="95"/>
        <end position="169"/>
    </location>
</feature>
<protein>
    <submittedName>
        <fullName evidence="4">Uncharacterized protein, mitochondrial</fullName>
    </submittedName>
</protein>